<dbReference type="Pfam" id="PF16109">
    <property type="entry name" value="DUF4827"/>
    <property type="match status" value="1"/>
</dbReference>
<name>A0A170ZWZ2_9BACT</name>
<proteinExistence type="predicted"/>
<gene>
    <name evidence="1" type="ORF">PJIAN_3412</name>
</gene>
<sequence>MKLFSGFVLSCFVAVFVIVGCSGSSTYSDLVKTQKATISSYISRKGINVIGTLPSNYSKIVWGENQYYLSSTGLYYHLSQVGDAVAIDSKDSIRIGDNVVVRYIKVDLTEPADTVESTWSTLNSAYPSSLTYGSTGSEPSAWQEAITYMKYSGAQAELIVPGTLGTSTDQSNVAPYYYKLSIKKLPR</sequence>
<reference evidence="2" key="1">
    <citation type="submission" date="2016-04" db="EMBL/GenBank/DDBJ databases">
        <title>Draft genome sequence of Paludibacter jiangxiensis strain NM7.</title>
        <authorList>
            <person name="Qiu Y."/>
            <person name="Matsuura N."/>
            <person name="Ohashi A."/>
            <person name="Tourlousse M.D."/>
            <person name="Sekiguchi Y."/>
        </authorList>
    </citation>
    <scope>NUCLEOTIDE SEQUENCE [LARGE SCALE GENOMIC DNA]</scope>
    <source>
        <strain evidence="2">NM7</strain>
    </source>
</reference>
<dbReference type="InterPro" id="IPR046357">
    <property type="entry name" value="PPIase_dom_sf"/>
</dbReference>
<dbReference type="GO" id="GO:0003755">
    <property type="term" value="F:peptidyl-prolyl cis-trans isomerase activity"/>
    <property type="evidence" value="ECO:0007669"/>
    <property type="project" value="InterPro"/>
</dbReference>
<keyword evidence="2" id="KW-1185">Reference proteome</keyword>
<dbReference type="Gene3D" id="3.10.50.40">
    <property type="match status" value="1"/>
</dbReference>
<dbReference type="STRING" id="681398.PJIAN_3412"/>
<dbReference type="PROSITE" id="PS51257">
    <property type="entry name" value="PROKAR_LIPOPROTEIN"/>
    <property type="match status" value="1"/>
</dbReference>
<dbReference type="RefSeq" id="WP_068703972.1">
    <property type="nucleotide sequence ID" value="NZ_BDCR01000003.1"/>
</dbReference>
<evidence type="ECO:0000313" key="2">
    <source>
        <dbReference type="Proteomes" id="UP000076586"/>
    </source>
</evidence>
<dbReference type="EMBL" id="BDCR01000003">
    <property type="protein sequence ID" value="GAT63098.1"/>
    <property type="molecule type" value="Genomic_DNA"/>
</dbReference>
<dbReference type="AlphaFoldDB" id="A0A170ZWZ2"/>
<organism evidence="1 2">
    <name type="scientific">Paludibacter jiangxiensis</name>
    <dbReference type="NCBI Taxonomy" id="681398"/>
    <lineage>
        <taxon>Bacteria</taxon>
        <taxon>Pseudomonadati</taxon>
        <taxon>Bacteroidota</taxon>
        <taxon>Bacteroidia</taxon>
        <taxon>Bacteroidales</taxon>
        <taxon>Paludibacteraceae</taxon>
        <taxon>Paludibacter</taxon>
    </lineage>
</organism>
<evidence type="ECO:0000313" key="1">
    <source>
        <dbReference type="EMBL" id="GAT63098.1"/>
    </source>
</evidence>
<dbReference type="OrthoDB" id="1096383at2"/>
<dbReference type="Proteomes" id="UP000076586">
    <property type="component" value="Unassembled WGS sequence"/>
</dbReference>
<comment type="caution">
    <text evidence="1">The sequence shown here is derived from an EMBL/GenBank/DDBJ whole genome shotgun (WGS) entry which is preliminary data.</text>
</comment>
<accession>A0A170ZWZ2</accession>
<evidence type="ECO:0008006" key="3">
    <source>
        <dbReference type="Google" id="ProtNLM"/>
    </source>
</evidence>
<protein>
    <recommendedName>
        <fullName evidence="3">DUF4827 domain-containing protein</fullName>
    </recommendedName>
</protein>
<reference evidence="2" key="2">
    <citation type="journal article" date="2017" name="Genome Announc.">
        <title>Draft genome sequence of Paludibacter jiangxiensis NM7(T), a propionate-producing fermentative bacterium.</title>
        <authorList>
            <person name="Qiu Y.-L."/>
            <person name="Tourlousse D.M."/>
            <person name="Matsuura N."/>
            <person name="Ohashi A."/>
            <person name="Sekiguchi Y."/>
        </authorList>
    </citation>
    <scope>NUCLEOTIDE SEQUENCE [LARGE SCALE GENOMIC DNA]</scope>
    <source>
        <strain evidence="2">NM7</strain>
    </source>
</reference>
<dbReference type="InterPro" id="IPR032252">
    <property type="entry name" value="DUF4827"/>
</dbReference>